<dbReference type="EMBL" id="BAAANV010000025">
    <property type="protein sequence ID" value="GAA1537068.1"/>
    <property type="molecule type" value="Genomic_DNA"/>
</dbReference>
<dbReference type="RefSeq" id="WP_165357915.1">
    <property type="nucleotide sequence ID" value="NZ_BAAANV010000025.1"/>
</dbReference>
<reference evidence="1 2" key="1">
    <citation type="journal article" date="2019" name="Int. J. Syst. Evol. Microbiol.">
        <title>The Global Catalogue of Microorganisms (GCM) 10K type strain sequencing project: providing services to taxonomists for standard genome sequencing and annotation.</title>
        <authorList>
            <consortium name="The Broad Institute Genomics Platform"/>
            <consortium name="The Broad Institute Genome Sequencing Center for Infectious Disease"/>
            <person name="Wu L."/>
            <person name="Ma J."/>
        </authorList>
    </citation>
    <scope>NUCLEOTIDE SEQUENCE [LARGE SCALE GENOMIC DNA]</scope>
    <source>
        <strain evidence="1 2">JCM 14588</strain>
    </source>
</reference>
<sequence length="54" mass="5843">MTGRAKLSPVLTPWRAAVSRANKVAAARVYIAASAKSGQSVPDWIRRIADGQEY</sequence>
<dbReference type="Proteomes" id="UP001501288">
    <property type="component" value="Unassembled WGS sequence"/>
</dbReference>
<keyword evidence="2" id="KW-1185">Reference proteome</keyword>
<organism evidence="1 2">
    <name type="scientific">Dermacoccus barathri</name>
    <dbReference type="NCBI Taxonomy" id="322601"/>
    <lineage>
        <taxon>Bacteria</taxon>
        <taxon>Bacillati</taxon>
        <taxon>Actinomycetota</taxon>
        <taxon>Actinomycetes</taxon>
        <taxon>Micrococcales</taxon>
        <taxon>Dermacoccaceae</taxon>
        <taxon>Dermacoccus</taxon>
    </lineage>
</organism>
<evidence type="ECO:0000313" key="2">
    <source>
        <dbReference type="Proteomes" id="UP001501288"/>
    </source>
</evidence>
<comment type="caution">
    <text evidence="1">The sequence shown here is derived from an EMBL/GenBank/DDBJ whole genome shotgun (WGS) entry which is preliminary data.</text>
</comment>
<evidence type="ECO:0000313" key="1">
    <source>
        <dbReference type="EMBL" id="GAA1537068.1"/>
    </source>
</evidence>
<gene>
    <name evidence="1" type="ORF">GCM10009762_08460</name>
</gene>
<name>A0ABN2BAA1_9MICO</name>
<proteinExistence type="predicted"/>
<accession>A0ABN2BAA1</accession>
<protein>
    <submittedName>
        <fullName evidence="1">Uncharacterized protein</fullName>
    </submittedName>
</protein>